<dbReference type="InterPro" id="IPR050377">
    <property type="entry name" value="Radical_SAM_PqqE_MftC-like"/>
</dbReference>
<organism evidence="7 8">
    <name type="scientific">Thermalbibacter longus</name>
    <dbReference type="NCBI Taxonomy" id="2951981"/>
    <lineage>
        <taxon>Bacteria</taxon>
        <taxon>Pseudomonadati</taxon>
        <taxon>Thermomicrobiota</taxon>
        <taxon>Thermomicrobia</taxon>
        <taxon>Thermomicrobiales</taxon>
        <taxon>Thermomicrobiaceae</taxon>
        <taxon>Thermalbibacter</taxon>
    </lineage>
</organism>
<proteinExistence type="predicted"/>
<name>A0AA41WD59_9BACT</name>
<keyword evidence="8" id="KW-1185">Reference proteome</keyword>
<dbReference type="GO" id="GO:0046872">
    <property type="term" value="F:metal ion binding"/>
    <property type="evidence" value="ECO:0007669"/>
    <property type="project" value="UniProtKB-KW"/>
</dbReference>
<dbReference type="GO" id="GO:0003824">
    <property type="term" value="F:catalytic activity"/>
    <property type="evidence" value="ECO:0007669"/>
    <property type="project" value="InterPro"/>
</dbReference>
<dbReference type="PROSITE" id="PS51918">
    <property type="entry name" value="RADICAL_SAM"/>
    <property type="match status" value="1"/>
</dbReference>
<dbReference type="CDD" id="cd21109">
    <property type="entry name" value="SPASM"/>
    <property type="match status" value="1"/>
</dbReference>
<evidence type="ECO:0000313" key="7">
    <source>
        <dbReference type="EMBL" id="MCM8748150.1"/>
    </source>
</evidence>
<dbReference type="CDD" id="cd01335">
    <property type="entry name" value="Radical_SAM"/>
    <property type="match status" value="1"/>
</dbReference>
<reference evidence="7" key="1">
    <citation type="submission" date="2022-06" db="EMBL/GenBank/DDBJ databases">
        <title>CFH 74404 Thermomicrobiaceae sp.</title>
        <authorList>
            <person name="Ming H."/>
            <person name="Li W.-J."/>
            <person name="Zhao Z."/>
        </authorList>
    </citation>
    <scope>NUCLEOTIDE SEQUENCE</scope>
    <source>
        <strain evidence="7">CFH 74404</strain>
    </source>
</reference>
<dbReference type="Proteomes" id="UP001165306">
    <property type="component" value="Unassembled WGS sequence"/>
</dbReference>
<feature type="domain" description="Radical SAM core" evidence="6">
    <location>
        <begin position="149"/>
        <end position="369"/>
    </location>
</feature>
<dbReference type="SFLD" id="SFLDG01067">
    <property type="entry name" value="SPASM/twitch_domain_containing"/>
    <property type="match status" value="1"/>
</dbReference>
<dbReference type="InterPro" id="IPR058240">
    <property type="entry name" value="rSAM_sf"/>
</dbReference>
<dbReference type="SFLD" id="SFLDS00029">
    <property type="entry name" value="Radical_SAM"/>
    <property type="match status" value="1"/>
</dbReference>
<evidence type="ECO:0000256" key="4">
    <source>
        <dbReference type="ARBA" id="ARBA00023004"/>
    </source>
</evidence>
<sequence>MVKRWWDVTDDHLWLRAGWDTLTPAPPNRNKLFLSRRANQFSTDTPVLLSDDVRLRRERSFGIVQYRTLVYFLTAEATTILERLVYPKTLVRLSTEIQHDGIAITPGDLGAFLQELFAVGVLVPATESQQKSNATIYSMRVSVDPNMVYQSPFGLELEITNKCYRNCIYCAYESGPNPKIPCQVELSTEQWFTVFDEIERNGVIAVELTGGDPFARNDIWEILTYADKKRIIMYINSDLSILKTTDLERLQAIQHLAAIQTSLDGATPEVADASRGRGAWQITVKQLGLLSSLGIPIGVGTTVHKGNFNTVREIAELVSQFDGQYYVGPMYPVGRGSRLWHLVLSPDEWDCAVRQFVEAVRIGLVMPADALWHKLIDVVPASNPVRDQVYITNKADRTLRIDPTGAVYVSAKLRHWCPRFHTVGHVTTTSLQQIWEGSEQLQELRSLASPSNPFRGIDIREIPGALVRTEVIPTLSRL</sequence>
<dbReference type="InterPro" id="IPR013785">
    <property type="entry name" value="Aldolase_TIM"/>
</dbReference>
<keyword evidence="5" id="KW-0411">Iron-sulfur</keyword>
<evidence type="ECO:0000256" key="5">
    <source>
        <dbReference type="ARBA" id="ARBA00023014"/>
    </source>
</evidence>
<keyword evidence="2" id="KW-0949">S-adenosyl-L-methionine</keyword>
<accession>A0AA41WD59</accession>
<dbReference type="GO" id="GO:0051536">
    <property type="term" value="F:iron-sulfur cluster binding"/>
    <property type="evidence" value="ECO:0007669"/>
    <property type="project" value="UniProtKB-KW"/>
</dbReference>
<evidence type="ECO:0000259" key="6">
    <source>
        <dbReference type="PROSITE" id="PS51918"/>
    </source>
</evidence>
<evidence type="ECO:0000313" key="8">
    <source>
        <dbReference type="Proteomes" id="UP001165306"/>
    </source>
</evidence>
<gene>
    <name evidence="7" type="ORF">NET02_03245</name>
</gene>
<dbReference type="PANTHER" id="PTHR11228:SF7">
    <property type="entry name" value="PQQA PEPTIDE CYCLASE"/>
    <property type="match status" value="1"/>
</dbReference>
<dbReference type="EMBL" id="JAMSLR010000002">
    <property type="protein sequence ID" value="MCM8748150.1"/>
    <property type="molecule type" value="Genomic_DNA"/>
</dbReference>
<dbReference type="SUPFAM" id="SSF102114">
    <property type="entry name" value="Radical SAM enzymes"/>
    <property type="match status" value="1"/>
</dbReference>
<comment type="cofactor">
    <cofactor evidence="1">
        <name>[4Fe-4S] cluster</name>
        <dbReference type="ChEBI" id="CHEBI:49883"/>
    </cofactor>
</comment>
<evidence type="ECO:0000256" key="1">
    <source>
        <dbReference type="ARBA" id="ARBA00001966"/>
    </source>
</evidence>
<comment type="caution">
    <text evidence="7">The sequence shown here is derived from an EMBL/GenBank/DDBJ whole genome shotgun (WGS) entry which is preliminary data.</text>
</comment>
<dbReference type="PANTHER" id="PTHR11228">
    <property type="entry name" value="RADICAL SAM DOMAIN PROTEIN"/>
    <property type="match status" value="1"/>
</dbReference>
<keyword evidence="4" id="KW-0408">Iron</keyword>
<evidence type="ECO:0000256" key="3">
    <source>
        <dbReference type="ARBA" id="ARBA00022723"/>
    </source>
</evidence>
<dbReference type="Pfam" id="PF04055">
    <property type="entry name" value="Radical_SAM"/>
    <property type="match status" value="1"/>
</dbReference>
<evidence type="ECO:0000256" key="2">
    <source>
        <dbReference type="ARBA" id="ARBA00022691"/>
    </source>
</evidence>
<dbReference type="Gene3D" id="3.20.20.70">
    <property type="entry name" value="Aldolase class I"/>
    <property type="match status" value="1"/>
</dbReference>
<keyword evidence="3" id="KW-0479">Metal-binding</keyword>
<dbReference type="AlphaFoldDB" id="A0AA41WD59"/>
<protein>
    <submittedName>
        <fullName evidence="7">Radical SAM protein</fullName>
    </submittedName>
</protein>
<dbReference type="InterPro" id="IPR007197">
    <property type="entry name" value="rSAM"/>
</dbReference>
<dbReference type="RefSeq" id="WP_284055934.1">
    <property type="nucleotide sequence ID" value="NZ_JAMSLR010000002.1"/>
</dbReference>